<evidence type="ECO:0000256" key="12">
    <source>
        <dbReference type="ARBA" id="ARBA00023002"/>
    </source>
</evidence>
<evidence type="ECO:0000256" key="4">
    <source>
        <dbReference type="ARBA" id="ARBA00010790"/>
    </source>
</evidence>
<evidence type="ECO:0000256" key="24">
    <source>
        <dbReference type="ARBA" id="ARBA00049778"/>
    </source>
</evidence>
<keyword evidence="31" id="KW-1185">Reference proteome</keyword>
<evidence type="ECO:0000256" key="20">
    <source>
        <dbReference type="ARBA" id="ARBA00038856"/>
    </source>
</evidence>
<dbReference type="PROSITE" id="PS00753">
    <property type="entry name" value="XPA_2"/>
    <property type="match status" value="1"/>
</dbReference>
<dbReference type="InterPro" id="IPR022656">
    <property type="entry name" value="XPA_C"/>
</dbReference>
<evidence type="ECO:0000256" key="1">
    <source>
        <dbReference type="ARBA" id="ARBA00001974"/>
    </source>
</evidence>
<dbReference type="PANTHER" id="PTHR47470">
    <property type="entry name" value="CHOLESTEROL OXIDASE"/>
    <property type="match status" value="1"/>
</dbReference>
<dbReference type="GO" id="GO:0016995">
    <property type="term" value="F:cholesterol oxidase activity"/>
    <property type="evidence" value="ECO:0007669"/>
    <property type="project" value="UniProtKB-EC"/>
</dbReference>
<keyword evidence="8" id="KW-0227">DNA damage</keyword>
<dbReference type="EC" id="1.1.3.6" evidence="22"/>
<dbReference type="FunFam" id="3.90.530.10:FF:000003">
    <property type="entry name" value="Dna repair rad14 protein"/>
    <property type="match status" value="1"/>
</dbReference>
<dbReference type="InterPro" id="IPR036188">
    <property type="entry name" value="FAD/NAD-bd_sf"/>
</dbReference>
<keyword evidence="17" id="KW-0753">Steroid metabolism</keyword>
<dbReference type="SUPFAM" id="SSF51905">
    <property type="entry name" value="FAD/NAD(P)-binding domain"/>
    <property type="match status" value="1"/>
</dbReference>
<accession>A0AAN6LQF8</accession>
<keyword evidence="7" id="KW-0479">Metal-binding</keyword>
<dbReference type="GO" id="GO:0008203">
    <property type="term" value="P:cholesterol metabolic process"/>
    <property type="evidence" value="ECO:0007669"/>
    <property type="project" value="UniProtKB-KW"/>
</dbReference>
<comment type="subcellular location">
    <subcellularLocation>
        <location evidence="2">Nucleus</location>
    </subcellularLocation>
</comment>
<evidence type="ECO:0000259" key="28">
    <source>
        <dbReference type="Pfam" id="PF05181"/>
    </source>
</evidence>
<evidence type="ECO:0000256" key="25">
    <source>
        <dbReference type="ARBA" id="ARBA00072989"/>
    </source>
</evidence>
<evidence type="ECO:0000256" key="21">
    <source>
        <dbReference type="ARBA" id="ARBA00049645"/>
    </source>
</evidence>
<evidence type="ECO:0000256" key="17">
    <source>
        <dbReference type="ARBA" id="ARBA00023221"/>
    </source>
</evidence>
<evidence type="ECO:0000256" key="6">
    <source>
        <dbReference type="ARBA" id="ARBA00022630"/>
    </source>
</evidence>
<evidence type="ECO:0000256" key="15">
    <source>
        <dbReference type="ARBA" id="ARBA00023166"/>
    </source>
</evidence>
<evidence type="ECO:0000313" key="30">
    <source>
        <dbReference type="EMBL" id="KAK3202152.1"/>
    </source>
</evidence>
<comment type="cofactor">
    <cofactor evidence="1">
        <name>FAD</name>
        <dbReference type="ChEBI" id="CHEBI:57692"/>
    </cofactor>
</comment>
<evidence type="ECO:0000256" key="13">
    <source>
        <dbReference type="ARBA" id="ARBA00023098"/>
    </source>
</evidence>
<dbReference type="InterPro" id="IPR009061">
    <property type="entry name" value="DNA-bd_dom_put_sf"/>
</dbReference>
<organism evidence="30 31">
    <name type="scientific">Pseudopithomyces chartarum</name>
    <dbReference type="NCBI Taxonomy" id="1892770"/>
    <lineage>
        <taxon>Eukaryota</taxon>
        <taxon>Fungi</taxon>
        <taxon>Dikarya</taxon>
        <taxon>Ascomycota</taxon>
        <taxon>Pezizomycotina</taxon>
        <taxon>Dothideomycetes</taxon>
        <taxon>Pleosporomycetidae</taxon>
        <taxon>Pleosporales</taxon>
        <taxon>Massarineae</taxon>
        <taxon>Didymosphaeriaceae</taxon>
        <taxon>Pseudopithomyces</taxon>
    </lineage>
</organism>
<feature type="domain" description="XPA C-terminal" evidence="28">
    <location>
        <begin position="249"/>
        <end position="299"/>
    </location>
</feature>
<evidence type="ECO:0000256" key="11">
    <source>
        <dbReference type="ARBA" id="ARBA00022833"/>
    </source>
</evidence>
<keyword evidence="11" id="KW-0862">Zinc</keyword>
<dbReference type="Proteomes" id="UP001280581">
    <property type="component" value="Unassembled WGS sequence"/>
</dbReference>
<evidence type="ECO:0000256" key="8">
    <source>
        <dbReference type="ARBA" id="ARBA00022763"/>
    </source>
</evidence>
<dbReference type="InterPro" id="IPR000465">
    <property type="entry name" value="XPA/RAD14"/>
</dbReference>
<evidence type="ECO:0000256" key="22">
    <source>
        <dbReference type="ARBA" id="ARBA00049723"/>
    </source>
</evidence>
<feature type="domain" description="Glucose-methanol-choline oxidoreductase N-terminal" evidence="27">
    <location>
        <begin position="479"/>
        <end position="683"/>
    </location>
</feature>
<evidence type="ECO:0000256" key="2">
    <source>
        <dbReference type="ARBA" id="ARBA00004123"/>
    </source>
</evidence>
<dbReference type="SUPFAM" id="SSF46955">
    <property type="entry name" value="Putative DNA-binding domain"/>
    <property type="match status" value="1"/>
</dbReference>
<evidence type="ECO:0000256" key="16">
    <source>
        <dbReference type="ARBA" id="ARBA00023204"/>
    </source>
</evidence>
<dbReference type="NCBIfam" id="TIGR00598">
    <property type="entry name" value="rad14"/>
    <property type="match status" value="1"/>
</dbReference>
<dbReference type="GO" id="GO:0050660">
    <property type="term" value="F:flavin adenine dinucleotide binding"/>
    <property type="evidence" value="ECO:0007669"/>
    <property type="project" value="InterPro"/>
</dbReference>
<dbReference type="EMBL" id="WVTA01000014">
    <property type="protein sequence ID" value="KAK3202152.1"/>
    <property type="molecule type" value="Genomic_DNA"/>
</dbReference>
<dbReference type="GO" id="GO:0005634">
    <property type="term" value="C:nucleus"/>
    <property type="evidence" value="ECO:0007669"/>
    <property type="project" value="UniProtKB-SubCell"/>
</dbReference>
<keyword evidence="18" id="KW-0413">Isomerase</keyword>
<keyword evidence="6" id="KW-0285">Flavoprotein</keyword>
<dbReference type="Gene3D" id="3.90.530.10">
    <property type="entry name" value="XPA C-terminal domain"/>
    <property type="match status" value="1"/>
</dbReference>
<keyword evidence="12" id="KW-0560">Oxidoreductase</keyword>
<dbReference type="SUPFAM" id="SSF53474">
    <property type="entry name" value="alpha/beta-Hydrolases"/>
    <property type="match status" value="1"/>
</dbReference>
<keyword evidence="5" id="KW-0153">Cholesterol metabolism</keyword>
<dbReference type="GO" id="GO:0003684">
    <property type="term" value="F:damaged DNA binding"/>
    <property type="evidence" value="ECO:0007669"/>
    <property type="project" value="InterPro"/>
</dbReference>
<evidence type="ECO:0000256" key="18">
    <source>
        <dbReference type="ARBA" id="ARBA00023235"/>
    </source>
</evidence>
<feature type="compositionally biased region" description="Polar residues" evidence="26">
    <location>
        <begin position="65"/>
        <end position="76"/>
    </location>
</feature>
<dbReference type="Gene3D" id="3.50.50.60">
    <property type="entry name" value="FAD/NAD(P)-binding domain"/>
    <property type="match status" value="3"/>
</dbReference>
<dbReference type="InterPro" id="IPR029058">
    <property type="entry name" value="AB_hydrolase_fold"/>
</dbReference>
<dbReference type="GO" id="GO:0008270">
    <property type="term" value="F:zinc ion binding"/>
    <property type="evidence" value="ECO:0007669"/>
    <property type="project" value="UniProtKB-KW"/>
</dbReference>
<dbReference type="Pfam" id="PF05199">
    <property type="entry name" value="GMC_oxred_C"/>
    <property type="match status" value="1"/>
</dbReference>
<dbReference type="PANTHER" id="PTHR47470:SF1">
    <property type="entry name" value="FAD-DEPENDENT OXIDOREDUCTASE 2 FAD BINDING DOMAIN-CONTAINING PROTEIN"/>
    <property type="match status" value="1"/>
</dbReference>
<dbReference type="CDD" id="cd21077">
    <property type="entry name" value="DBD_Rad14"/>
    <property type="match status" value="1"/>
</dbReference>
<evidence type="ECO:0000256" key="14">
    <source>
        <dbReference type="ARBA" id="ARBA00023125"/>
    </source>
</evidence>
<feature type="domain" description="Glucose-methanol-choline oxidoreductase C-terminal" evidence="29">
    <location>
        <begin position="875"/>
        <end position="941"/>
    </location>
</feature>
<evidence type="ECO:0000256" key="9">
    <source>
        <dbReference type="ARBA" id="ARBA00022771"/>
    </source>
</evidence>
<comment type="caution">
    <text evidence="30">The sequence shown here is derived from an EMBL/GenBank/DDBJ whole genome shotgun (WGS) entry which is preliminary data.</text>
</comment>
<evidence type="ECO:0000256" key="19">
    <source>
        <dbReference type="ARBA" id="ARBA00023242"/>
    </source>
</evidence>
<evidence type="ECO:0000256" key="7">
    <source>
        <dbReference type="ARBA" id="ARBA00022723"/>
    </source>
</evidence>
<dbReference type="InterPro" id="IPR037129">
    <property type="entry name" value="XPA_sf"/>
</dbReference>
<evidence type="ECO:0000256" key="5">
    <source>
        <dbReference type="ARBA" id="ARBA00022548"/>
    </source>
</evidence>
<dbReference type="InterPro" id="IPR007867">
    <property type="entry name" value="GMC_OxRtase_C"/>
</dbReference>
<evidence type="ECO:0000256" key="26">
    <source>
        <dbReference type="SAM" id="MobiDB-lite"/>
    </source>
</evidence>
<keyword evidence="15" id="KW-1207">Sterol metabolism</keyword>
<evidence type="ECO:0000259" key="29">
    <source>
        <dbReference type="Pfam" id="PF05199"/>
    </source>
</evidence>
<dbReference type="Pfam" id="PF00732">
    <property type="entry name" value="GMC_oxred_N"/>
    <property type="match status" value="1"/>
</dbReference>
<comment type="pathway">
    <text evidence="21">Steroid metabolism; cholesterol degradation.</text>
</comment>
<proteinExistence type="inferred from homology"/>
<evidence type="ECO:0000313" key="31">
    <source>
        <dbReference type="Proteomes" id="UP001280581"/>
    </source>
</evidence>
<comment type="similarity">
    <text evidence="3">Belongs to the XPA family.</text>
</comment>
<dbReference type="InterPro" id="IPR022658">
    <property type="entry name" value="XPA_CS"/>
</dbReference>
<evidence type="ECO:0000256" key="23">
    <source>
        <dbReference type="ARBA" id="ARBA00049744"/>
    </source>
</evidence>
<protein>
    <recommendedName>
        <fullName evidence="23">Cholesterol oxidase</fullName>
        <ecNumber evidence="22">1.1.3.6</ecNumber>
        <ecNumber evidence="20">5.3.3.1</ecNumber>
    </recommendedName>
    <alternativeName>
        <fullName evidence="24">Cholesterol isomerase</fullName>
    </alternativeName>
    <alternativeName>
        <fullName evidence="25">DNA repair protein RAD14</fullName>
    </alternativeName>
</protein>
<dbReference type="Pfam" id="PF05181">
    <property type="entry name" value="XPA_C"/>
    <property type="match status" value="1"/>
</dbReference>
<keyword evidence="14" id="KW-0238">DNA-binding</keyword>
<dbReference type="Gene3D" id="3.40.50.1820">
    <property type="entry name" value="alpha/beta hydrolase"/>
    <property type="match status" value="1"/>
</dbReference>
<feature type="compositionally biased region" description="Low complexity" evidence="26">
    <location>
        <begin position="39"/>
        <end position="49"/>
    </location>
</feature>
<reference evidence="30 31" key="1">
    <citation type="submission" date="2021-02" db="EMBL/GenBank/DDBJ databases">
        <title>Genome assembly of Pseudopithomyces chartarum.</title>
        <authorList>
            <person name="Jauregui R."/>
            <person name="Singh J."/>
            <person name="Voisey C."/>
        </authorList>
    </citation>
    <scope>NUCLEOTIDE SEQUENCE [LARGE SCALE GENOMIC DNA]</scope>
    <source>
        <strain evidence="30 31">AGR01</strain>
    </source>
</reference>
<keyword evidence="19" id="KW-0539">Nucleus</keyword>
<dbReference type="GO" id="GO:0004769">
    <property type="term" value="F:steroid Delta-isomerase activity"/>
    <property type="evidence" value="ECO:0007669"/>
    <property type="project" value="UniProtKB-EC"/>
</dbReference>
<comment type="similarity">
    <text evidence="4">Belongs to the GMC oxidoreductase family.</text>
</comment>
<keyword evidence="13" id="KW-0443">Lipid metabolism</keyword>
<evidence type="ECO:0000256" key="10">
    <source>
        <dbReference type="ARBA" id="ARBA00022827"/>
    </source>
</evidence>
<keyword evidence="9" id="KW-0863">Zinc-finger</keyword>
<gene>
    <name evidence="30" type="ORF">GRF29_161g354189</name>
</gene>
<evidence type="ECO:0000259" key="27">
    <source>
        <dbReference type="Pfam" id="PF00732"/>
    </source>
</evidence>
<dbReference type="InterPro" id="IPR000172">
    <property type="entry name" value="GMC_OxRdtase_N"/>
</dbReference>
<dbReference type="EC" id="5.3.3.1" evidence="20"/>
<evidence type="ECO:0000256" key="3">
    <source>
        <dbReference type="ARBA" id="ARBA00005548"/>
    </source>
</evidence>
<keyword evidence="16" id="KW-0234">DNA repair</keyword>
<name>A0AAN6LQF8_9PLEO</name>
<dbReference type="GO" id="GO:0006289">
    <property type="term" value="P:nucleotide-excision repair"/>
    <property type="evidence" value="ECO:0007669"/>
    <property type="project" value="InterPro"/>
</dbReference>
<feature type="compositionally biased region" description="Basic and acidic residues" evidence="26">
    <location>
        <begin position="27"/>
        <end position="36"/>
    </location>
</feature>
<sequence length="1457" mass="161322">MAGTPATPPRAMRSAGKLPSNPLTPEQVRRMEEARLKAKAAAQQAQASKPAPPPVAGTKRAYSAINASNTPTNSRNAFAASPAKRDQNGFIPPPANDYIQPAKNFGRSEYIEYDFSKMTDTKGGFISTTDDPHNRAMWNGKKEEEKPANMTLEEWERERTRRKLQENRAGKYEPGLSILNQVNGFEEEEALIKAAQEGDDEAFKGKYGDGKRDIKGKCRECGSLEIDYKWQDGFHISICNACKDKFPDKYSLLTKTEAKEDYLLTDPELKDEALLPHLERPNPHKSNWQNMQLFLRLQVEHYAFSDKKWGSSEALDEEYERRSKASKEKKEKKFNKKLQELKKRTRVEAYKAARARGEDDEEVGLGHFGKRIKGINERHVHEWGRSVLDKETEYDVVVVGSGYGAGVAASKMARAGKTVAVLEFGEERWPGEYPVDTRQVARELRVSGDAGRDEASIEDVQQGKITGLYDLVLGRGQNFFRGKGLGGTSLINANVFLPADHRTLQTSAWPPEIREGPHSLDPYYQRAAQTLTPTPYPTNYPPLNKLDVIEEQARALGQEHNFYRIPQTTFFHSGLNSAGVEMRASTGSGQDFTGINDGSKNTVLVTYIADAWNWGAEIFCECEVRYVRKDILRGGYTIHFAWHSNGREVFSDKHKKSLMWVRAKELCILGAGTLGTTSILLRSQKHGLQTSSMVGQKISGNGDILGFAYDSDRIINGVGTTSPDPSRPPGPTITGIIDARDPDSSPNILDSYVIEEGAIPAALAPTLHMVLEMASKKRYLGMRRFEWLGILLSSVKKAVIGWSTTDGALNRTQTFLVMSHDNNEGSITLENDECYLNFVGVGKTRQAGNLRAILEKASRAIGATFVDTPFYADDQKEVSAHPLGGAIMSSDGAGRCGAVDHMGRVFIGEGREVHEGLVCIDSSIIPTSLGANPLATITALAERNCELLLSQRGWVVDESPNGKLDLFGEPRVSHAGSDTPSKRHARTFDTKGVRFTEVMKGYIHMGSEISDFRVACNVAEGAANSASLYITVDVTSPTSGDSCNASQVAGTFSCGTLSQNPLMIIDGTINFFIVDNSVSDSKNLVYDLMLASTEGKTYFFHGTKIIDSSIAFSMPRTWKATTTLYATITGLDGSLVGRGILNITIGDFIRELRSFRSIPPAKGLAANMSTIAPFVNFWLRNLTPHFLAPFRSLQFPGKDTTGYLKKPIPARTATLVADDDVRTIIKVWHPAAHSSKRHTPILFLPGASVDDQIFSLLTVPTNTIDYFTQLGYTCYVATLRFGKLDAAQRGYTAYDARLDVRAAMQFVREMEGNKKFYVVCHCLGSIATGMALLSGTVDAGWIRGMTCSQVFTHLRFAKVNRIKARTQFLERLYQTYAGAWFPTDSTPTSPIFQRLIDQILRFYPVGSRSELCTSIVCHRGSLLYGRMWNQFHIWWRPHVLPLTSHPYGVHIPASPSQ</sequence>
<dbReference type="InterPro" id="IPR052542">
    <property type="entry name" value="Cholesterol_Oxidase"/>
</dbReference>
<keyword evidence="10" id="KW-0274">FAD</keyword>
<feature type="region of interest" description="Disordered" evidence="26">
    <location>
        <begin position="1"/>
        <end position="101"/>
    </location>
</feature>